<feature type="compositionally biased region" description="Gly residues" evidence="1">
    <location>
        <begin position="121"/>
        <end position="133"/>
    </location>
</feature>
<feature type="compositionally biased region" description="Low complexity" evidence="1">
    <location>
        <begin position="25"/>
        <end position="48"/>
    </location>
</feature>
<sequence length="308" mass="32638">PVRRPAEGGAVVEPALQDHPRRRVGAALPARGVGAGRRPQGRQGQQRAAGRRAERQAGRLRTRQAVRPRERPAHHPRGGNHGLHRAGADPSREGHHRDGRLRLRGVPPGGGLRQEADRAGRPGGGGGAGGPGAGELVEGGHLGGCGPEAGSGGGVRGGGGGAGAEAGVALLRPRAGGQAEHAPGHADVRRRRPPTRVRLQLSQHQRGGAAAERGLGRVHGLRPCLLHLRSTALWRQMTGWKQLLPLLRPLFFFFFFPSLLELPTEQFTSSVNLNLLYTHLPHSFLGLDWIGSLPLSLGSEHSCILDFL</sequence>
<feature type="non-terminal residue" evidence="2">
    <location>
        <position position="1"/>
    </location>
</feature>
<gene>
    <name evidence="2" type="ORF">g.102817</name>
</gene>
<feature type="compositionally biased region" description="Gly residues" evidence="1">
    <location>
        <begin position="140"/>
        <end position="162"/>
    </location>
</feature>
<protein>
    <submittedName>
        <fullName evidence="2">Uncharacterized protein</fullName>
    </submittedName>
</protein>
<dbReference type="AlphaFoldDB" id="A0A1D1YPF6"/>
<feature type="compositionally biased region" description="Basic and acidic residues" evidence="1">
    <location>
        <begin position="86"/>
        <end position="96"/>
    </location>
</feature>
<organism evidence="2">
    <name type="scientific">Anthurium amnicola</name>
    <dbReference type="NCBI Taxonomy" id="1678845"/>
    <lineage>
        <taxon>Eukaryota</taxon>
        <taxon>Viridiplantae</taxon>
        <taxon>Streptophyta</taxon>
        <taxon>Embryophyta</taxon>
        <taxon>Tracheophyta</taxon>
        <taxon>Spermatophyta</taxon>
        <taxon>Magnoliopsida</taxon>
        <taxon>Liliopsida</taxon>
        <taxon>Araceae</taxon>
        <taxon>Pothoideae</taxon>
        <taxon>Potheae</taxon>
        <taxon>Anthurium</taxon>
    </lineage>
</organism>
<feature type="compositionally biased region" description="Basic residues" evidence="1">
    <location>
        <begin position="74"/>
        <end position="84"/>
    </location>
</feature>
<feature type="region of interest" description="Disordered" evidence="1">
    <location>
        <begin position="175"/>
        <end position="194"/>
    </location>
</feature>
<name>A0A1D1YPF6_9ARAE</name>
<reference evidence="2" key="1">
    <citation type="submission" date="2015-07" db="EMBL/GenBank/DDBJ databases">
        <title>Transcriptome Assembly of Anthurium amnicola.</title>
        <authorList>
            <person name="Suzuki J."/>
        </authorList>
    </citation>
    <scope>NUCLEOTIDE SEQUENCE</scope>
</reference>
<feature type="region of interest" description="Disordered" evidence="1">
    <location>
        <begin position="1"/>
        <end position="162"/>
    </location>
</feature>
<evidence type="ECO:0000313" key="2">
    <source>
        <dbReference type="EMBL" id="JAT56493.1"/>
    </source>
</evidence>
<evidence type="ECO:0000256" key="1">
    <source>
        <dbReference type="SAM" id="MobiDB-lite"/>
    </source>
</evidence>
<dbReference type="EMBL" id="GDJX01011443">
    <property type="protein sequence ID" value="JAT56493.1"/>
    <property type="molecule type" value="Transcribed_RNA"/>
</dbReference>
<accession>A0A1D1YPF6</accession>
<proteinExistence type="predicted"/>